<name>A0A095AZP3_9PROT</name>
<feature type="domain" description="HTH araC/xylS-type" evidence="4">
    <location>
        <begin position="186"/>
        <end position="284"/>
    </location>
</feature>
<dbReference type="Pfam" id="PF12833">
    <property type="entry name" value="HTH_18"/>
    <property type="match status" value="1"/>
</dbReference>
<accession>A0A095AZP3</accession>
<dbReference type="EMBL" id="JOKM01000083">
    <property type="protein sequence ID" value="KGB22218.1"/>
    <property type="molecule type" value="Genomic_DNA"/>
</dbReference>
<dbReference type="PATRIC" id="fig|104102.7.peg.2494"/>
<evidence type="ECO:0000259" key="4">
    <source>
        <dbReference type="PROSITE" id="PS01124"/>
    </source>
</evidence>
<evidence type="ECO:0000256" key="3">
    <source>
        <dbReference type="ARBA" id="ARBA00023163"/>
    </source>
</evidence>
<dbReference type="InterPro" id="IPR009057">
    <property type="entry name" value="Homeodomain-like_sf"/>
</dbReference>
<evidence type="ECO:0000256" key="1">
    <source>
        <dbReference type="ARBA" id="ARBA00023015"/>
    </source>
</evidence>
<reference evidence="5 6" key="1">
    <citation type="submission" date="2014-06" db="EMBL/GenBank/DDBJ databases">
        <title>Functional and comparative genomic analyses of the Drosophila gut microbiota identify candidate symbiosis factors.</title>
        <authorList>
            <person name="Newell P.D."/>
            <person name="Chaston J.M."/>
            <person name="Douglas A.E."/>
        </authorList>
    </citation>
    <scope>NUCLEOTIDE SEQUENCE [LARGE SCALE GENOMIC DNA]</scope>
    <source>
        <strain evidence="5 6">DmCS_006</strain>
    </source>
</reference>
<dbReference type="InterPro" id="IPR018060">
    <property type="entry name" value="HTH_AraC"/>
</dbReference>
<dbReference type="Proteomes" id="UP000029448">
    <property type="component" value="Unassembled WGS sequence"/>
</dbReference>
<keyword evidence="3" id="KW-0804">Transcription</keyword>
<gene>
    <name evidence="5" type="ORF">AtDm6_2522</name>
</gene>
<evidence type="ECO:0000256" key="2">
    <source>
        <dbReference type="ARBA" id="ARBA00023125"/>
    </source>
</evidence>
<dbReference type="PANTHER" id="PTHR43280">
    <property type="entry name" value="ARAC-FAMILY TRANSCRIPTIONAL REGULATOR"/>
    <property type="match status" value="1"/>
</dbReference>
<evidence type="ECO:0000313" key="6">
    <source>
        <dbReference type="Proteomes" id="UP000029448"/>
    </source>
</evidence>
<keyword evidence="6" id="KW-1185">Reference proteome</keyword>
<organism evidence="5 6">
    <name type="scientific">Acetobacter tropicalis</name>
    <dbReference type="NCBI Taxonomy" id="104102"/>
    <lineage>
        <taxon>Bacteria</taxon>
        <taxon>Pseudomonadati</taxon>
        <taxon>Pseudomonadota</taxon>
        <taxon>Alphaproteobacteria</taxon>
        <taxon>Acetobacterales</taxon>
        <taxon>Acetobacteraceae</taxon>
        <taxon>Acetobacter</taxon>
    </lineage>
</organism>
<sequence length="288" mass="32757">MSRSDTPNPFLDHDRIGHVGLESFLHIEPLERRSRPVNWRVRRHAHTSLSQIFLLFTGGGVIELDEKTENFVGPGFIWVPAGHFHSLSYAPCTSGYVLTLGHGHLRSFGEQCPDMMALLTHPTMMKANLGDYERILGITRHQPTVTDCASALINSAISQLFLTLTCRLLRATQNPSPTGRDVQLVEAFHSLIENDLTSRTPLTDYLKILNTSERTLRRACLRMALPSPHEIIQMRLSSEAQRLLLFSGLSAVEISERLGFTDPAYFSRWFRHRHGLTIRAFREEREMK</sequence>
<evidence type="ECO:0000313" key="5">
    <source>
        <dbReference type="EMBL" id="KGB22218.1"/>
    </source>
</evidence>
<dbReference type="AlphaFoldDB" id="A0A095AZP3"/>
<comment type="caution">
    <text evidence="5">The sequence shown here is derived from an EMBL/GenBank/DDBJ whole genome shotgun (WGS) entry which is preliminary data.</text>
</comment>
<dbReference type="PROSITE" id="PS01124">
    <property type="entry name" value="HTH_ARAC_FAMILY_2"/>
    <property type="match status" value="1"/>
</dbReference>
<protein>
    <submittedName>
        <fullName evidence="5">Transcriptional regulator, AraC family</fullName>
    </submittedName>
</protein>
<keyword evidence="2" id="KW-0238">DNA-binding</keyword>
<proteinExistence type="predicted"/>
<dbReference type="SMART" id="SM00342">
    <property type="entry name" value="HTH_ARAC"/>
    <property type="match status" value="1"/>
</dbReference>
<dbReference type="SUPFAM" id="SSF46689">
    <property type="entry name" value="Homeodomain-like"/>
    <property type="match status" value="1"/>
</dbReference>
<keyword evidence="1" id="KW-0805">Transcription regulation</keyword>
<dbReference type="GO" id="GO:0003700">
    <property type="term" value="F:DNA-binding transcription factor activity"/>
    <property type="evidence" value="ECO:0007669"/>
    <property type="project" value="InterPro"/>
</dbReference>
<dbReference type="GO" id="GO:0043565">
    <property type="term" value="F:sequence-specific DNA binding"/>
    <property type="evidence" value="ECO:0007669"/>
    <property type="project" value="InterPro"/>
</dbReference>
<dbReference type="Gene3D" id="1.10.10.60">
    <property type="entry name" value="Homeodomain-like"/>
    <property type="match status" value="1"/>
</dbReference>
<dbReference type="PANTHER" id="PTHR43280:SF32">
    <property type="entry name" value="TRANSCRIPTIONAL REGULATORY PROTEIN"/>
    <property type="match status" value="1"/>
</dbReference>
<dbReference type="STRING" id="104102.AtDm6_2522"/>